<accession>A0A6I0DS53</accession>
<comment type="caution">
    <text evidence="2">The sequence shown here is derived from an EMBL/GenBank/DDBJ whole genome shotgun (WGS) entry which is preliminary data.</text>
</comment>
<dbReference type="SUPFAM" id="SSF52218">
    <property type="entry name" value="Flavoproteins"/>
    <property type="match status" value="1"/>
</dbReference>
<dbReference type="Gene3D" id="3.40.50.360">
    <property type="match status" value="1"/>
</dbReference>
<sequence>MLRTPRRRSRIAKQIVFVFPLWLGTIPASLKAFLKLVMRLGVAFACPEAGKGRFANTRSRATGAACGYEGNAGLLRIDLRTD</sequence>
<dbReference type="Proteomes" id="UP000441102">
    <property type="component" value="Unassembled WGS sequence"/>
</dbReference>
<proteinExistence type="predicted"/>
<protein>
    <submittedName>
        <fullName evidence="2">NAD(P)H-dependent oxidoreductase</fullName>
    </submittedName>
</protein>
<name>A0A6I0DS53_BRUAN</name>
<evidence type="ECO:0000313" key="2">
    <source>
        <dbReference type="EMBL" id="KAB2797645.1"/>
    </source>
</evidence>
<feature type="domain" description="Flavodoxin-like fold" evidence="1">
    <location>
        <begin position="12"/>
        <end position="53"/>
    </location>
</feature>
<evidence type="ECO:0000313" key="3">
    <source>
        <dbReference type="Proteomes" id="UP000441102"/>
    </source>
</evidence>
<gene>
    <name evidence="2" type="ORF">F9L06_13055</name>
</gene>
<dbReference type="AlphaFoldDB" id="A0A6I0DS53"/>
<evidence type="ECO:0000259" key="1">
    <source>
        <dbReference type="Pfam" id="PF02525"/>
    </source>
</evidence>
<reference evidence="2 3" key="1">
    <citation type="submission" date="2019-09" db="EMBL/GenBank/DDBJ databases">
        <title>Taxonomic organization of the family Brucellaceae based on a phylogenomic approach.</title>
        <authorList>
            <person name="Leclercq S."/>
            <person name="Cloeckaert A."/>
            <person name="Zygmunt M.S."/>
        </authorList>
    </citation>
    <scope>NUCLEOTIDE SEQUENCE [LARGE SCALE GENOMIC DNA]</scope>
    <source>
        <strain evidence="2 3">CCUG 34461</strain>
    </source>
</reference>
<dbReference type="EMBL" id="WBWX01000004">
    <property type="protein sequence ID" value="KAB2797645.1"/>
    <property type="molecule type" value="Genomic_DNA"/>
</dbReference>
<organism evidence="2 3">
    <name type="scientific">Brucella anthropi</name>
    <name type="common">Ochrobactrum anthropi</name>
    <dbReference type="NCBI Taxonomy" id="529"/>
    <lineage>
        <taxon>Bacteria</taxon>
        <taxon>Pseudomonadati</taxon>
        <taxon>Pseudomonadota</taxon>
        <taxon>Alphaproteobacteria</taxon>
        <taxon>Hyphomicrobiales</taxon>
        <taxon>Brucellaceae</taxon>
        <taxon>Brucella/Ochrobactrum group</taxon>
        <taxon>Brucella</taxon>
    </lineage>
</organism>
<dbReference type="InterPro" id="IPR003680">
    <property type="entry name" value="Flavodoxin_fold"/>
</dbReference>
<dbReference type="InterPro" id="IPR029039">
    <property type="entry name" value="Flavoprotein-like_sf"/>
</dbReference>
<dbReference type="Pfam" id="PF02525">
    <property type="entry name" value="Flavodoxin_2"/>
    <property type="match status" value="1"/>
</dbReference>